<dbReference type="EMBL" id="MN739849">
    <property type="protein sequence ID" value="QHT74392.1"/>
    <property type="molecule type" value="Genomic_DNA"/>
</dbReference>
<accession>A0A6C0H1I1</accession>
<dbReference type="PROSITE" id="PS50157">
    <property type="entry name" value="ZINC_FINGER_C2H2_2"/>
    <property type="match status" value="1"/>
</dbReference>
<feature type="coiled-coil region" evidence="1">
    <location>
        <begin position="141"/>
        <end position="168"/>
    </location>
</feature>
<evidence type="ECO:0000259" key="3">
    <source>
        <dbReference type="PROSITE" id="PS50157"/>
    </source>
</evidence>
<reference evidence="4" key="1">
    <citation type="journal article" date="2020" name="Nature">
        <title>Giant virus diversity and host interactions through global metagenomics.</title>
        <authorList>
            <person name="Schulz F."/>
            <person name="Roux S."/>
            <person name="Paez-Espino D."/>
            <person name="Jungbluth S."/>
            <person name="Walsh D.A."/>
            <person name="Denef V.J."/>
            <person name="McMahon K.D."/>
            <person name="Konstantinidis K.T."/>
            <person name="Eloe-Fadrosh E.A."/>
            <person name="Kyrpides N.C."/>
            <person name="Woyke T."/>
        </authorList>
    </citation>
    <scope>NUCLEOTIDE SEQUENCE</scope>
    <source>
        <strain evidence="4">GVMAG-M-3300023179-59</strain>
    </source>
</reference>
<evidence type="ECO:0000256" key="2">
    <source>
        <dbReference type="SAM" id="MobiDB-lite"/>
    </source>
</evidence>
<proteinExistence type="predicted"/>
<name>A0A6C0H1I1_9ZZZZ</name>
<sequence length="343" mass="39640">MEIINDNASDDSMQDEKSIEDNQHDEINEKRIKRKQPTYYCKCCNFTSKNKTDFSRHEKTSKHIGLSSNVSTNLINTQQSPSTQPTYNCAKCNKEYKNRSGLWKHSQQCESVNKPDVTTMTKETAPPAQSQSPPTVSNEMIMCLIQQNKELQTTLIELAKEARTVNNTNNNTTTNNQFNLNVFLNEDCKNALNLQEFVDSINVTLEDFMETGRLGYMQGITRIMVDAVHKLDVTRRPFHCTDFKRETLYIKDKDTWEKANIEKTKLRNAITQVARKNLSMLSVWQNQNPNFVKINSPECEEFIRLSLGVVGSQYLDEQYKTEDKIVKNILREIVVDKKTKNIE</sequence>
<protein>
    <recommendedName>
        <fullName evidence="3">C2H2-type domain-containing protein</fullName>
    </recommendedName>
</protein>
<dbReference type="InterPro" id="IPR013087">
    <property type="entry name" value="Znf_C2H2_type"/>
</dbReference>
<feature type="domain" description="C2H2-type" evidence="3">
    <location>
        <begin position="87"/>
        <end position="115"/>
    </location>
</feature>
<evidence type="ECO:0000256" key="1">
    <source>
        <dbReference type="SAM" id="Coils"/>
    </source>
</evidence>
<keyword evidence="1" id="KW-0175">Coiled coil</keyword>
<feature type="compositionally biased region" description="Basic and acidic residues" evidence="2">
    <location>
        <begin position="14"/>
        <end position="27"/>
    </location>
</feature>
<evidence type="ECO:0000313" key="4">
    <source>
        <dbReference type="EMBL" id="QHT74392.1"/>
    </source>
</evidence>
<organism evidence="4">
    <name type="scientific">viral metagenome</name>
    <dbReference type="NCBI Taxonomy" id="1070528"/>
    <lineage>
        <taxon>unclassified sequences</taxon>
        <taxon>metagenomes</taxon>
        <taxon>organismal metagenomes</taxon>
    </lineage>
</organism>
<feature type="region of interest" description="Disordered" evidence="2">
    <location>
        <begin position="1"/>
        <end position="27"/>
    </location>
</feature>
<dbReference type="AlphaFoldDB" id="A0A6C0H1I1"/>